<protein>
    <recommendedName>
        <fullName evidence="1">Trimeric autotransporter adhesin YadA-like head domain-containing protein</fullName>
    </recommendedName>
</protein>
<proteinExistence type="predicted"/>
<reference evidence="2 3" key="1">
    <citation type="submission" date="2012-03" db="EMBL/GenBank/DDBJ databases">
        <title>The Genome Sequence of Bartonella rattimassiliensis 15908.</title>
        <authorList>
            <consortium name="The Broad Institute Genome Sequencing Platform"/>
            <consortium name="The Broad Institute Genome Sequencing Center for Infectious Disease"/>
            <person name="Feldgarden M."/>
            <person name="Kirby J."/>
            <person name="Kosoy M."/>
            <person name="Birtles R."/>
            <person name="Probert W.S."/>
            <person name="Chiaraviglio L."/>
            <person name="Young S.K."/>
            <person name="Zeng Q."/>
            <person name="Gargeya S."/>
            <person name="Fitzgerald M."/>
            <person name="Haas B."/>
            <person name="Abouelleil A."/>
            <person name="Alvarado L."/>
            <person name="Arachchi H.M."/>
            <person name="Berlin A."/>
            <person name="Chapman S.B."/>
            <person name="Gearin G."/>
            <person name="Goldberg J."/>
            <person name="Griggs A."/>
            <person name="Gujja S."/>
            <person name="Hansen M."/>
            <person name="Heiman D."/>
            <person name="Howarth C."/>
            <person name="Larimer J."/>
            <person name="Lui A."/>
            <person name="MacDonald P.J.P."/>
            <person name="McCowen C."/>
            <person name="Montmayeur A."/>
            <person name="Murphy C."/>
            <person name="Neiman D."/>
            <person name="Pearson M."/>
            <person name="Priest M."/>
            <person name="Roberts A."/>
            <person name="Saif S."/>
            <person name="Shea T."/>
            <person name="Sisk P."/>
            <person name="Stolte C."/>
            <person name="Sykes S."/>
            <person name="Wortman J."/>
            <person name="Nusbaum C."/>
            <person name="Birren B."/>
        </authorList>
    </citation>
    <scope>NUCLEOTIDE SEQUENCE [LARGE SCALE GENOMIC DNA]</scope>
    <source>
        <strain evidence="2 3">15908</strain>
    </source>
</reference>
<accession>J0QDU6</accession>
<feature type="domain" description="Trimeric autotransporter adhesin YadA-like head" evidence="1">
    <location>
        <begin position="404"/>
        <end position="427"/>
    </location>
</feature>
<evidence type="ECO:0000313" key="3">
    <source>
        <dbReference type="Proteomes" id="UP000001077"/>
    </source>
</evidence>
<organism evidence="2 3">
    <name type="scientific">Bartonella rattimassiliensis 15908</name>
    <dbReference type="NCBI Taxonomy" id="1094556"/>
    <lineage>
        <taxon>Bacteria</taxon>
        <taxon>Pseudomonadati</taxon>
        <taxon>Pseudomonadota</taxon>
        <taxon>Alphaproteobacteria</taxon>
        <taxon>Hyphomicrobiales</taxon>
        <taxon>Bartonellaceae</taxon>
        <taxon>Bartonella</taxon>
    </lineage>
</organism>
<dbReference type="Pfam" id="PF05658">
    <property type="entry name" value="YadA_head"/>
    <property type="match status" value="4"/>
</dbReference>
<evidence type="ECO:0000259" key="1">
    <source>
        <dbReference type="Pfam" id="PF05658"/>
    </source>
</evidence>
<dbReference type="eggNOG" id="COG5295">
    <property type="taxonomic scope" value="Bacteria"/>
</dbReference>
<feature type="domain" description="Trimeric autotransporter adhesin YadA-like head" evidence="1">
    <location>
        <begin position="358"/>
        <end position="383"/>
    </location>
</feature>
<dbReference type="Gene3D" id="2.150.10.10">
    <property type="entry name" value="Serralysin-like metalloprotease, C-terminal"/>
    <property type="match status" value="2"/>
</dbReference>
<dbReference type="GO" id="GO:0019867">
    <property type="term" value="C:outer membrane"/>
    <property type="evidence" value="ECO:0007669"/>
    <property type="project" value="InterPro"/>
</dbReference>
<evidence type="ECO:0000313" key="2">
    <source>
        <dbReference type="EMBL" id="EJF83541.1"/>
    </source>
</evidence>
<feature type="domain" description="Trimeric autotransporter adhesin YadA-like head" evidence="1">
    <location>
        <begin position="313"/>
        <end position="335"/>
    </location>
</feature>
<gene>
    <name evidence="2" type="ORF">MCY_01305</name>
</gene>
<comment type="caution">
    <text evidence="2">The sequence shown here is derived from an EMBL/GenBank/DDBJ whole genome shotgun (WGS) entry which is preliminary data.</text>
</comment>
<keyword evidence="3" id="KW-1185">Reference proteome</keyword>
<name>J0QDU6_9HYPH</name>
<dbReference type="HOGENOM" id="CLU_507670_0_0_5"/>
<dbReference type="InterPro" id="IPR008640">
    <property type="entry name" value="Adhesin_Head_dom"/>
</dbReference>
<dbReference type="InterPro" id="IPR011049">
    <property type="entry name" value="Serralysin-like_metalloprot_C"/>
</dbReference>
<feature type="domain" description="Trimeric autotransporter adhesin YadA-like head" evidence="1">
    <location>
        <begin position="447"/>
        <end position="469"/>
    </location>
</feature>
<dbReference type="AlphaFoldDB" id="J0QDU6"/>
<dbReference type="SUPFAM" id="SSF101967">
    <property type="entry name" value="Adhesin YadA, collagen-binding domain"/>
    <property type="match status" value="2"/>
</dbReference>
<feature type="non-terminal residue" evidence="2">
    <location>
        <position position="537"/>
    </location>
</feature>
<dbReference type="STRING" id="1094556.MCY_01305"/>
<dbReference type="EMBL" id="AILY01000045">
    <property type="protein sequence ID" value="EJF83541.1"/>
    <property type="molecule type" value="Genomic_DNA"/>
</dbReference>
<dbReference type="Proteomes" id="UP000001077">
    <property type="component" value="Unassembled WGS sequence"/>
</dbReference>
<sequence length="537" mass="56115">MRKIYATPTRNDVNFLRSFSAIREISFIAMAVFLANISPVFSASPIFSVNPNFNNRFLGGVKSVGVFYPQSTISVAGLNVSEDDENFLTKALWSMDNNSIINVLTKDDNKLLRNALSIEDQYKRSFISPQRVVRDNFTAQQLAQNDANIGATGVINVSDFSQNFPVVEMPRSSRIKRSSFADWTREDFEKRASVVQGTWVGTEAPFRSVILGYGINIKADEGGVNKAVVIGYQAGAGSGWSVVVGANARAEYSGYGSVVMGRKAYSSGLFGISVGGFGKPDGNDSPKPYGTVVKGNYSIGIGYEAYVEEGASDSIAIGRNAKVLGNSGVALGGSASVELGASNAITLGWKATVHSNANSSIALGDSANVSLGSKNSIALGQSAYVEAASDSTISIGLEALTGAKHTIAIGSNALAKSNYGVAIGNEALASYPNTLAFGAFAVAKELDAVVLGYSAKALSKAGIALGSFSLANVGPAIVGYDPMTRKNLDKQSMAWKSSLGALSIGNSEKGITRQIVGVSAGTNDTDAVNVAQVKSLQ</sequence>